<organism evidence="2 3">
    <name type="scientific">Ladona fulva</name>
    <name type="common">Scarce chaser dragonfly</name>
    <name type="synonym">Libellula fulva</name>
    <dbReference type="NCBI Taxonomy" id="123851"/>
    <lineage>
        <taxon>Eukaryota</taxon>
        <taxon>Metazoa</taxon>
        <taxon>Ecdysozoa</taxon>
        <taxon>Arthropoda</taxon>
        <taxon>Hexapoda</taxon>
        <taxon>Insecta</taxon>
        <taxon>Pterygota</taxon>
        <taxon>Palaeoptera</taxon>
        <taxon>Odonata</taxon>
        <taxon>Epiprocta</taxon>
        <taxon>Anisoptera</taxon>
        <taxon>Libelluloidea</taxon>
        <taxon>Libellulidae</taxon>
        <taxon>Ladona</taxon>
    </lineage>
</organism>
<evidence type="ECO:0000256" key="1">
    <source>
        <dbReference type="SAM" id="MobiDB-lite"/>
    </source>
</evidence>
<dbReference type="AlphaFoldDB" id="A0A8K0KQA2"/>
<reference evidence="2" key="1">
    <citation type="submission" date="2013-04" db="EMBL/GenBank/DDBJ databases">
        <authorList>
            <person name="Qu J."/>
            <person name="Murali S.C."/>
            <person name="Bandaranaike D."/>
            <person name="Bellair M."/>
            <person name="Blankenburg K."/>
            <person name="Chao H."/>
            <person name="Dinh H."/>
            <person name="Doddapaneni H."/>
            <person name="Downs B."/>
            <person name="Dugan-Rocha S."/>
            <person name="Elkadiri S."/>
            <person name="Gnanaolivu R.D."/>
            <person name="Hernandez B."/>
            <person name="Javaid M."/>
            <person name="Jayaseelan J.C."/>
            <person name="Lee S."/>
            <person name="Li M."/>
            <person name="Ming W."/>
            <person name="Munidasa M."/>
            <person name="Muniz J."/>
            <person name="Nguyen L."/>
            <person name="Ongeri F."/>
            <person name="Osuji N."/>
            <person name="Pu L.-L."/>
            <person name="Puazo M."/>
            <person name="Qu C."/>
            <person name="Quiroz J."/>
            <person name="Raj R."/>
            <person name="Weissenberger G."/>
            <person name="Xin Y."/>
            <person name="Zou X."/>
            <person name="Han Y."/>
            <person name="Richards S."/>
            <person name="Worley K."/>
            <person name="Muzny D."/>
            <person name="Gibbs R."/>
        </authorList>
    </citation>
    <scope>NUCLEOTIDE SEQUENCE</scope>
    <source>
        <strain evidence="2">Sampled in the wild</strain>
    </source>
</reference>
<evidence type="ECO:0000313" key="3">
    <source>
        <dbReference type="Proteomes" id="UP000792457"/>
    </source>
</evidence>
<sequence>MFCSGQFIVITRKARERLSALDSSARRWHPPAEVAAPVLAGGICALISDDTAAAQGSSICSLPKHGVLCHHRVKNSDRSPVIQGAWAEKGSWDTVYRFQILLFWYFDTPKESKDASPLPGPMTVDRSEPLSKGFSGPPTREGSAPAFSLLNVRHSEPTSITLKEKLFLFY</sequence>
<dbReference type="Proteomes" id="UP000792457">
    <property type="component" value="Unassembled WGS sequence"/>
</dbReference>
<feature type="region of interest" description="Disordered" evidence="1">
    <location>
        <begin position="111"/>
        <end position="142"/>
    </location>
</feature>
<keyword evidence="3" id="KW-1185">Reference proteome</keyword>
<dbReference type="OrthoDB" id="10539960at2759"/>
<protein>
    <submittedName>
        <fullName evidence="2">Uncharacterized protein</fullName>
    </submittedName>
</protein>
<proteinExistence type="predicted"/>
<reference evidence="2" key="2">
    <citation type="submission" date="2017-10" db="EMBL/GenBank/DDBJ databases">
        <title>Ladona fulva Genome sequencing and assembly.</title>
        <authorList>
            <person name="Murali S."/>
            <person name="Richards S."/>
            <person name="Bandaranaike D."/>
            <person name="Bellair M."/>
            <person name="Blankenburg K."/>
            <person name="Chao H."/>
            <person name="Dinh H."/>
            <person name="Doddapaneni H."/>
            <person name="Dugan-Rocha S."/>
            <person name="Elkadiri S."/>
            <person name="Gnanaolivu R."/>
            <person name="Hernandez B."/>
            <person name="Skinner E."/>
            <person name="Javaid M."/>
            <person name="Lee S."/>
            <person name="Li M."/>
            <person name="Ming W."/>
            <person name="Munidasa M."/>
            <person name="Muniz J."/>
            <person name="Nguyen L."/>
            <person name="Hughes D."/>
            <person name="Osuji N."/>
            <person name="Pu L.-L."/>
            <person name="Puazo M."/>
            <person name="Qu C."/>
            <person name="Quiroz J."/>
            <person name="Raj R."/>
            <person name="Weissenberger G."/>
            <person name="Xin Y."/>
            <person name="Zou X."/>
            <person name="Han Y."/>
            <person name="Worley K."/>
            <person name="Muzny D."/>
            <person name="Gibbs R."/>
        </authorList>
    </citation>
    <scope>NUCLEOTIDE SEQUENCE</scope>
    <source>
        <strain evidence="2">Sampled in the wild</strain>
    </source>
</reference>
<dbReference type="EMBL" id="KZ309353">
    <property type="protein sequence ID" value="KAG8238403.1"/>
    <property type="molecule type" value="Genomic_DNA"/>
</dbReference>
<gene>
    <name evidence="2" type="ORF">J437_LFUL017945</name>
</gene>
<accession>A0A8K0KQA2</accession>
<name>A0A8K0KQA2_LADFU</name>
<evidence type="ECO:0000313" key="2">
    <source>
        <dbReference type="EMBL" id="KAG8238403.1"/>
    </source>
</evidence>
<comment type="caution">
    <text evidence="2">The sequence shown here is derived from an EMBL/GenBank/DDBJ whole genome shotgun (WGS) entry which is preliminary data.</text>
</comment>